<dbReference type="PANTHER" id="PTHR40866:SF1">
    <property type="entry name" value="BED-TYPE DOMAIN-CONTAINING PROTEIN"/>
    <property type="match status" value="1"/>
</dbReference>
<reference evidence="1 2" key="1">
    <citation type="submission" date="2018-01" db="EMBL/GenBank/DDBJ databases">
        <title>Draft genome of the strawberry crown rot pathogen Phytophthora cactorum.</title>
        <authorList>
            <person name="Armitage A.D."/>
            <person name="Lysoe E."/>
            <person name="Nellist C.F."/>
            <person name="Harrison R.J."/>
            <person name="Brurberg M.B."/>
        </authorList>
    </citation>
    <scope>NUCLEOTIDE SEQUENCE [LARGE SCALE GENOMIC DNA]</scope>
    <source>
        <strain evidence="1 2">10300</strain>
    </source>
</reference>
<protein>
    <submittedName>
        <fullName evidence="1">Uncharacterized protein</fullName>
    </submittedName>
</protein>
<name>A0A329T2X6_9STRA</name>
<accession>A0A329T2X6</accession>
<dbReference type="AlphaFoldDB" id="A0A329T2X6"/>
<dbReference type="VEuPathDB" id="FungiDB:PC110_g1312"/>
<organism evidence="1 2">
    <name type="scientific">Phytophthora cactorum</name>
    <dbReference type="NCBI Taxonomy" id="29920"/>
    <lineage>
        <taxon>Eukaryota</taxon>
        <taxon>Sar</taxon>
        <taxon>Stramenopiles</taxon>
        <taxon>Oomycota</taxon>
        <taxon>Peronosporomycetes</taxon>
        <taxon>Peronosporales</taxon>
        <taxon>Peronosporaceae</taxon>
        <taxon>Phytophthora</taxon>
    </lineage>
</organism>
<evidence type="ECO:0000313" key="1">
    <source>
        <dbReference type="EMBL" id="RAW42456.1"/>
    </source>
</evidence>
<keyword evidence="2" id="KW-1185">Reference proteome</keyword>
<gene>
    <name evidence="1" type="ORF">PC110_g1312</name>
</gene>
<evidence type="ECO:0000313" key="2">
    <source>
        <dbReference type="Proteomes" id="UP000251314"/>
    </source>
</evidence>
<proteinExistence type="predicted"/>
<comment type="caution">
    <text evidence="1">The sequence shown here is derived from an EMBL/GenBank/DDBJ whole genome shotgun (WGS) entry which is preliminary data.</text>
</comment>
<dbReference type="EMBL" id="MJFZ01000015">
    <property type="protein sequence ID" value="RAW42456.1"/>
    <property type="molecule type" value="Genomic_DNA"/>
</dbReference>
<dbReference type="OrthoDB" id="110870at2759"/>
<dbReference type="PANTHER" id="PTHR40866">
    <property type="entry name" value="BED-TYPE DOMAIN-CONTAINING PROTEIN"/>
    <property type="match status" value="1"/>
</dbReference>
<dbReference type="Proteomes" id="UP000251314">
    <property type="component" value="Unassembled WGS sequence"/>
</dbReference>
<sequence length="117" mass="13063">MGRREEPTLNEVDNPLTRSKSLWKPVSSKTLKVAMQKCAGNVGAFIGREMGNVFGVMWDGWSHSTVHYVAINAVYTLASKRVERLLALSLIEEGSQDAEVHIEMFSACWSCTTRTSR</sequence>